<keyword evidence="3" id="KW-0378">Hydrolase</keyword>
<reference evidence="6 7" key="1">
    <citation type="submission" date="2019-07" db="EMBL/GenBank/DDBJ databases">
        <authorList>
            <person name="Mohale T."/>
        </authorList>
    </citation>
    <scope>NUCLEOTIDE SEQUENCE [LARGE SCALE GENOMIC DNA]</scope>
    <source>
        <strain evidence="6 7">NTPn 59</strain>
    </source>
</reference>
<evidence type="ECO:0000256" key="1">
    <source>
        <dbReference type="ARBA" id="ARBA00001561"/>
    </source>
</evidence>
<protein>
    <recommendedName>
        <fullName evidence="2">N-acetylmuramoyl-L-alanine amidase</fullName>
        <ecNumber evidence="2">3.5.1.28</ecNumber>
    </recommendedName>
</protein>
<comment type="catalytic activity">
    <reaction evidence="1">
        <text>Hydrolyzes the link between N-acetylmuramoyl residues and L-amino acid residues in certain cell-wall glycopeptides.</text>
        <dbReference type="EC" id="3.5.1.28"/>
    </reaction>
</comment>
<evidence type="ECO:0000256" key="3">
    <source>
        <dbReference type="ARBA" id="ARBA00022801"/>
    </source>
</evidence>
<dbReference type="InterPro" id="IPR002502">
    <property type="entry name" value="Amidase_domain"/>
</dbReference>
<dbReference type="EMBL" id="VMYC01000051">
    <property type="protein sequence ID" value="TVX71237.1"/>
    <property type="molecule type" value="Genomic_DNA"/>
</dbReference>
<feature type="domain" description="N-acetylmuramoyl-L-alanine amidase" evidence="5">
    <location>
        <begin position="24"/>
        <end position="151"/>
    </location>
</feature>
<dbReference type="Proteomes" id="UP000315060">
    <property type="component" value="Unassembled WGS sequence"/>
</dbReference>
<organism evidence="6 7">
    <name type="scientific">Streptococcus pneumoniae</name>
    <dbReference type="NCBI Taxonomy" id="1313"/>
    <lineage>
        <taxon>Bacteria</taxon>
        <taxon>Bacillati</taxon>
        <taxon>Bacillota</taxon>
        <taxon>Bacilli</taxon>
        <taxon>Lactobacillales</taxon>
        <taxon>Streptococcaceae</taxon>
        <taxon>Streptococcus</taxon>
    </lineage>
</organism>
<evidence type="ECO:0000313" key="6">
    <source>
        <dbReference type="EMBL" id="TVX71237.1"/>
    </source>
</evidence>
<evidence type="ECO:0000256" key="2">
    <source>
        <dbReference type="ARBA" id="ARBA00011901"/>
    </source>
</evidence>
<keyword evidence="4" id="KW-0961">Cell wall biogenesis/degradation</keyword>
<comment type="caution">
    <text evidence="6">The sequence shown here is derived from an EMBL/GenBank/DDBJ whole genome shotgun (WGS) entry which is preliminary data.</text>
</comment>
<accession>A0A098ZFE3</accession>
<dbReference type="GO" id="GO:0009253">
    <property type="term" value="P:peptidoglycan catabolic process"/>
    <property type="evidence" value="ECO:0007669"/>
    <property type="project" value="InterPro"/>
</dbReference>
<sequence>MFATKRVKGDLFSGLITDVDEEIMNSDQNRLDIDTIVIHHNGGLSDEGARSTWYVSTGHGTSAHYQVTPDKIWGCVGEESVAYHAGNYEVNQRSIGIEHLNNRGEPDWTIAEETYWNSARLIADICNRYNLPINGEAIHPHREFTATDCPGGIDLNRLIRMAAEILAGDSFQVSKEEQPRDGDGERLVRVVEDDLYIRTGPGLAYPDQGFCPLGTFTIMQVEEADGYTWGLLKSGRGWIALDYTEEIK</sequence>
<dbReference type="InterPro" id="IPR051206">
    <property type="entry name" value="NAMLAA_amidase_2"/>
</dbReference>
<dbReference type="Gene3D" id="3.40.80.10">
    <property type="entry name" value="Peptidoglycan recognition protein-like"/>
    <property type="match status" value="1"/>
</dbReference>
<proteinExistence type="predicted"/>
<dbReference type="PANTHER" id="PTHR30417">
    <property type="entry name" value="N-ACETYLMURAMOYL-L-ALANINE AMIDASE AMID"/>
    <property type="match status" value="1"/>
</dbReference>
<dbReference type="InterPro" id="IPR036505">
    <property type="entry name" value="Amidase/PGRP_sf"/>
</dbReference>
<dbReference type="CDD" id="cd06583">
    <property type="entry name" value="PGRP"/>
    <property type="match status" value="1"/>
</dbReference>
<dbReference type="SUPFAM" id="SSF55846">
    <property type="entry name" value="N-acetylmuramoyl-L-alanine amidase-like"/>
    <property type="match status" value="1"/>
</dbReference>
<evidence type="ECO:0000256" key="4">
    <source>
        <dbReference type="ARBA" id="ARBA00023316"/>
    </source>
</evidence>
<dbReference type="GO" id="GO:0009254">
    <property type="term" value="P:peptidoglycan turnover"/>
    <property type="evidence" value="ECO:0007669"/>
    <property type="project" value="TreeGrafter"/>
</dbReference>
<dbReference type="EC" id="3.5.1.28" evidence="2"/>
<evidence type="ECO:0000259" key="5">
    <source>
        <dbReference type="SMART" id="SM00644"/>
    </source>
</evidence>
<evidence type="ECO:0000313" key="7">
    <source>
        <dbReference type="Proteomes" id="UP000315060"/>
    </source>
</evidence>
<dbReference type="SMART" id="SM00644">
    <property type="entry name" value="Ami_2"/>
    <property type="match status" value="1"/>
</dbReference>
<dbReference type="GO" id="GO:0071555">
    <property type="term" value="P:cell wall organization"/>
    <property type="evidence" value="ECO:0007669"/>
    <property type="project" value="UniProtKB-KW"/>
</dbReference>
<dbReference type="GO" id="GO:0008745">
    <property type="term" value="F:N-acetylmuramoyl-L-alanine amidase activity"/>
    <property type="evidence" value="ECO:0007669"/>
    <property type="project" value="UniProtKB-EC"/>
</dbReference>
<dbReference type="Pfam" id="PF01510">
    <property type="entry name" value="Amidase_2"/>
    <property type="match status" value="1"/>
</dbReference>
<dbReference type="PANTHER" id="PTHR30417:SF1">
    <property type="entry name" value="N-ACETYLMURAMOYL-L-ALANINE AMIDASE AMID"/>
    <property type="match status" value="1"/>
</dbReference>
<name>A0A098ZFE3_STREE</name>
<gene>
    <name evidence="6" type="ORF">AZJ28_03180</name>
</gene>
<dbReference type="AlphaFoldDB" id="A0A098ZFE3"/>